<dbReference type="EMBL" id="CP000362">
    <property type="protein sequence ID" value="ABG30068.1"/>
    <property type="molecule type" value="Genomic_DNA"/>
</dbReference>
<dbReference type="Pfam" id="PF10123">
    <property type="entry name" value="Mu-like_Pro"/>
    <property type="match status" value="2"/>
</dbReference>
<dbReference type="STRING" id="375451.RD1_0345"/>
<sequence length="299" mass="32753">MQAAPLAAEAPEWVHLMPSGAISGRDGRSYTVSNPDALVAAFHARGVDLPIDYEHQSETHKETRVGPVPVAGWIKDMKARADGIWGRVEWTAAARDLISQKAYRYLSPVMMHRKDDKEVLRLKGAGLVHHPNLTLTALASQEDTMDDTRPFMHKIAKRLGLADGASEDEIMQTLEDALGKTPDPEKYVPIAAMQSLMDDRAQTATAMSESRALAKVEDALEKGHITPGMKDWATSLCRQNEASFDAFLERSGKVFSKLLEPTHTTAHPPSVQTSTARAESEMAVSICRQLGLEETALNS</sequence>
<dbReference type="HOGENOM" id="CLU_062795_2_0_5"/>
<keyword evidence="2" id="KW-1185">Reference proteome</keyword>
<name>Q16D75_ROSDO</name>
<dbReference type="eggNOG" id="COG4388">
    <property type="taxonomic scope" value="Bacteria"/>
</dbReference>
<dbReference type="PIRSF" id="PIRSF016624">
    <property type="entry name" value="Mu_prophg_I"/>
    <property type="match status" value="1"/>
</dbReference>
<evidence type="ECO:0008006" key="3">
    <source>
        <dbReference type="Google" id="ProtNLM"/>
    </source>
</evidence>
<dbReference type="AlphaFoldDB" id="Q16D75"/>
<dbReference type="InterPro" id="IPR012106">
    <property type="entry name" value="Phage_Mu_Gp1"/>
</dbReference>
<evidence type="ECO:0000313" key="2">
    <source>
        <dbReference type="Proteomes" id="UP000007029"/>
    </source>
</evidence>
<evidence type="ECO:0000313" key="1">
    <source>
        <dbReference type="EMBL" id="ABG30068.1"/>
    </source>
</evidence>
<protein>
    <recommendedName>
        <fullName evidence="3">Mu-like prophage I protein</fullName>
    </recommendedName>
</protein>
<dbReference type="Proteomes" id="UP000007029">
    <property type="component" value="Chromosome"/>
</dbReference>
<proteinExistence type="predicted"/>
<accession>Q16D75</accession>
<dbReference type="KEGG" id="rde:RD1_0345"/>
<reference evidence="1 2" key="1">
    <citation type="journal article" date="2007" name="J. Bacteriol.">
        <title>The complete genome sequence of Roseobacter denitrificans reveals a mixotrophic rather than photosynthetic metabolism.</title>
        <authorList>
            <person name="Swingley W.D."/>
            <person name="Sadekar S."/>
            <person name="Mastrian S.D."/>
            <person name="Matthies H.J."/>
            <person name="Hao J."/>
            <person name="Ramos H."/>
            <person name="Acharya C.R."/>
            <person name="Conrad A.L."/>
            <person name="Taylor H.L."/>
            <person name="Dejesa L.C."/>
            <person name="Shah M.K."/>
            <person name="O'huallachain M.E."/>
            <person name="Lince M.T."/>
            <person name="Blankenship R.E."/>
            <person name="Beatty J.T."/>
            <person name="Touchman J.W."/>
        </authorList>
    </citation>
    <scope>NUCLEOTIDE SEQUENCE [LARGE SCALE GENOMIC DNA]</scope>
    <source>
        <strain evidence="2">ATCC 33942 / OCh 114</strain>
    </source>
</reference>
<gene>
    <name evidence="1" type="ordered locus">RD1_0345</name>
</gene>
<organism evidence="1 2">
    <name type="scientific">Roseobacter denitrificans (strain ATCC 33942 / OCh 114)</name>
    <name type="common">Erythrobacter sp. (strain OCh 114)</name>
    <name type="synonym">Roseobacter denitrificans</name>
    <dbReference type="NCBI Taxonomy" id="375451"/>
    <lineage>
        <taxon>Bacteria</taxon>
        <taxon>Pseudomonadati</taxon>
        <taxon>Pseudomonadota</taxon>
        <taxon>Alphaproteobacteria</taxon>
        <taxon>Rhodobacterales</taxon>
        <taxon>Roseobacteraceae</taxon>
        <taxon>Roseobacter</taxon>
    </lineage>
</organism>